<name>A0ABN2JCY7_9MICO</name>
<dbReference type="EMBL" id="BAAAPM010000003">
    <property type="protein sequence ID" value="GAA1722835.1"/>
    <property type="molecule type" value="Genomic_DNA"/>
</dbReference>
<dbReference type="Proteomes" id="UP001501138">
    <property type="component" value="Unassembled WGS sequence"/>
</dbReference>
<accession>A0ABN2JCY7</accession>
<evidence type="ECO:0000313" key="3">
    <source>
        <dbReference type="Proteomes" id="UP001501138"/>
    </source>
</evidence>
<reference evidence="2 3" key="1">
    <citation type="journal article" date="2019" name="Int. J. Syst. Evol. Microbiol.">
        <title>The Global Catalogue of Microorganisms (GCM) 10K type strain sequencing project: providing services to taxonomists for standard genome sequencing and annotation.</title>
        <authorList>
            <consortium name="The Broad Institute Genomics Platform"/>
            <consortium name="The Broad Institute Genome Sequencing Center for Infectious Disease"/>
            <person name="Wu L."/>
            <person name="Ma J."/>
        </authorList>
    </citation>
    <scope>NUCLEOTIDE SEQUENCE [LARGE SCALE GENOMIC DNA]</scope>
    <source>
        <strain evidence="2 3">JCM 15589</strain>
    </source>
</reference>
<evidence type="ECO:0000256" key="1">
    <source>
        <dbReference type="SAM" id="Phobius"/>
    </source>
</evidence>
<sequence length="510" mass="52904">MTLQDDFVAELQHAADRVGPVAGLDGLAMGRRAVRRGRARRGALTGVGVLAAVGAVAGVSLLTGPTDVGPAASDVPSGWTPVAVGGVRLAVPPGLEPSADGLWEDDQDEGEQSFVQVQPGEDLPLVPPGSALTPTDVRIPGAVSAEYVTEDDSDIPGVAQEFLGRLQVVRESGDVVQVTLVWGTVDEGEEMFADLVRSVSVDEESAPLPSPEGVSELQQLEGFAAGVPDGWKEAGFAGLEYAVPPGWVDDDTTTDAFPAGSAFRAESGDGTAALTILQAADAAGWPDSIAPSNLYPASTFPLDGADVVQVEPRSADDRRTTTTRVRREDGRAYIVTTETPDTSDGRALTMRLLGTLGLAAGSAAVPGPDDLPLLPTSEVPPGWVEVHGSELRLAVPPRWTEVLTPDGAGWSSDPDDGQPEETVDVSTATLGDGPGIVPPPYGYRYDVPGAEHAVVQVGEQPGADGGTSFLGTVELYRGDEVVVLEYSGPLHGDSEERFGQLVRSLRLAGS</sequence>
<comment type="caution">
    <text evidence="2">The sequence shown here is derived from an EMBL/GenBank/DDBJ whole genome shotgun (WGS) entry which is preliminary data.</text>
</comment>
<keyword evidence="1" id="KW-0472">Membrane</keyword>
<keyword evidence="1" id="KW-1133">Transmembrane helix</keyword>
<keyword evidence="3" id="KW-1185">Reference proteome</keyword>
<organism evidence="2 3">
    <name type="scientific">Isoptericola hypogeus</name>
    <dbReference type="NCBI Taxonomy" id="300179"/>
    <lineage>
        <taxon>Bacteria</taxon>
        <taxon>Bacillati</taxon>
        <taxon>Actinomycetota</taxon>
        <taxon>Actinomycetes</taxon>
        <taxon>Micrococcales</taxon>
        <taxon>Promicromonosporaceae</taxon>
        <taxon>Isoptericola</taxon>
    </lineage>
</organism>
<evidence type="ECO:0000313" key="2">
    <source>
        <dbReference type="EMBL" id="GAA1722835.1"/>
    </source>
</evidence>
<feature type="transmembrane region" description="Helical" evidence="1">
    <location>
        <begin position="42"/>
        <end position="62"/>
    </location>
</feature>
<protein>
    <recommendedName>
        <fullName evidence="4">DUF4367 domain-containing protein</fullName>
    </recommendedName>
</protein>
<dbReference type="RefSeq" id="WP_344247823.1">
    <property type="nucleotide sequence ID" value="NZ_BAAAPM010000003.1"/>
</dbReference>
<gene>
    <name evidence="2" type="ORF">GCM10009809_18360</name>
</gene>
<proteinExistence type="predicted"/>
<keyword evidence="1" id="KW-0812">Transmembrane</keyword>
<evidence type="ECO:0008006" key="4">
    <source>
        <dbReference type="Google" id="ProtNLM"/>
    </source>
</evidence>